<dbReference type="InterPro" id="IPR018130">
    <property type="entry name" value="Ribosomal_uS2_CS"/>
</dbReference>
<dbReference type="InterPro" id="IPR001865">
    <property type="entry name" value="Ribosomal_uS2"/>
</dbReference>
<organism evidence="6 7">
    <name type="scientific">Micromonas commoda (strain RCC299 / NOUM17 / CCMP2709)</name>
    <name type="common">Picoplanktonic green alga</name>
    <dbReference type="NCBI Taxonomy" id="296587"/>
    <lineage>
        <taxon>Eukaryota</taxon>
        <taxon>Viridiplantae</taxon>
        <taxon>Chlorophyta</taxon>
        <taxon>Mamiellophyceae</taxon>
        <taxon>Mamiellales</taxon>
        <taxon>Mamiellaceae</taxon>
        <taxon>Micromonas</taxon>
    </lineage>
</organism>
<dbReference type="PANTHER" id="PTHR12534:SF0">
    <property type="entry name" value="SMALL RIBOSOMAL SUBUNIT PROTEIN US2M"/>
    <property type="match status" value="1"/>
</dbReference>
<evidence type="ECO:0000256" key="2">
    <source>
        <dbReference type="ARBA" id="ARBA00022980"/>
    </source>
</evidence>
<dbReference type="GO" id="GO:0003735">
    <property type="term" value="F:structural constituent of ribosome"/>
    <property type="evidence" value="ECO:0007669"/>
    <property type="project" value="InterPro"/>
</dbReference>
<dbReference type="PROSITE" id="PS00962">
    <property type="entry name" value="RIBOSOMAL_S2_1"/>
    <property type="match status" value="1"/>
</dbReference>
<dbReference type="Pfam" id="PF00318">
    <property type="entry name" value="Ribosomal_S2"/>
    <property type="match status" value="1"/>
</dbReference>
<dbReference type="RefSeq" id="YP_002808638.1">
    <property type="nucleotide sequence ID" value="NC_012575.1"/>
</dbReference>
<dbReference type="SUPFAM" id="SSF52313">
    <property type="entry name" value="Ribosomal protein S2"/>
    <property type="match status" value="1"/>
</dbReference>
<dbReference type="InterPro" id="IPR023591">
    <property type="entry name" value="Ribosomal_uS2_flav_dom_sf"/>
</dbReference>
<evidence type="ECO:0000256" key="5">
    <source>
        <dbReference type="RuleBase" id="RU003631"/>
    </source>
</evidence>
<evidence type="ECO:0000256" key="3">
    <source>
        <dbReference type="ARBA" id="ARBA00023274"/>
    </source>
</evidence>
<dbReference type="NCBIfam" id="TIGR01011">
    <property type="entry name" value="rpsB_bact"/>
    <property type="match status" value="1"/>
</dbReference>
<keyword evidence="2 4" id="KW-0689">Ribosomal protein</keyword>
<comment type="similarity">
    <text evidence="1 4 5">Belongs to the universal ribosomal protein uS2 family.</text>
</comment>
<dbReference type="Gene3D" id="3.40.50.10490">
    <property type="entry name" value="Glucose-6-phosphate isomerase like protein, domain 1"/>
    <property type="match status" value="1"/>
</dbReference>
<dbReference type="InterPro" id="IPR005706">
    <property type="entry name" value="Ribosomal_uS2_bac/mit/plastid"/>
</dbReference>
<keyword evidence="7" id="KW-1185">Reference proteome</keyword>
<dbReference type="OMA" id="PYIFMEK"/>
<keyword evidence="6" id="KW-0150">Chloroplast</keyword>
<dbReference type="PRINTS" id="PR00395">
    <property type="entry name" value="RIBOSOMALS2"/>
</dbReference>
<evidence type="ECO:0000256" key="1">
    <source>
        <dbReference type="ARBA" id="ARBA00006242"/>
    </source>
</evidence>
<dbReference type="HAMAP" id="MF_00291_B">
    <property type="entry name" value="Ribosomal_uS2_B"/>
    <property type="match status" value="1"/>
</dbReference>
<evidence type="ECO:0000313" key="6">
    <source>
        <dbReference type="EMBL" id="ACO55562.1"/>
    </source>
</evidence>
<dbReference type="EMBL" id="FJ858267">
    <property type="protein sequence ID" value="ACO55562.1"/>
    <property type="molecule type" value="Genomic_DNA"/>
</dbReference>
<dbReference type="PANTHER" id="PTHR12534">
    <property type="entry name" value="30S RIBOSOMAL PROTEIN S2 PROKARYOTIC AND ORGANELLAR"/>
    <property type="match status" value="1"/>
</dbReference>
<dbReference type="AlphaFoldDB" id="C1KR60"/>
<accession>C1KR60</accession>
<dbReference type="CDD" id="cd01425">
    <property type="entry name" value="RPS2"/>
    <property type="match status" value="1"/>
</dbReference>
<evidence type="ECO:0000313" key="7">
    <source>
        <dbReference type="Proteomes" id="UP000002009"/>
    </source>
</evidence>
<protein>
    <recommendedName>
        <fullName evidence="4">Small ribosomal subunit protein uS2c</fullName>
    </recommendedName>
</protein>
<dbReference type="GO" id="GO:0009507">
    <property type="term" value="C:chloroplast"/>
    <property type="evidence" value="ECO:0007669"/>
    <property type="project" value="UniProtKB-SubCell"/>
</dbReference>
<dbReference type="Proteomes" id="UP000002009">
    <property type="component" value="Chloroplast Pltd"/>
</dbReference>
<geneLocation type="chloroplast" evidence="6"/>
<evidence type="ECO:0000256" key="4">
    <source>
        <dbReference type="HAMAP-Rule" id="MF_00291"/>
    </source>
</evidence>
<dbReference type="GO" id="GO:0005763">
    <property type="term" value="C:mitochondrial small ribosomal subunit"/>
    <property type="evidence" value="ECO:0007669"/>
    <property type="project" value="TreeGrafter"/>
</dbReference>
<reference evidence="7" key="1">
    <citation type="journal article" date="2009" name="Science">
        <title>Green evolution and dynamic adaptations revealed by genomes of the marine picoeukaryotes Micromonas.</title>
        <authorList>
            <person name="Worden A.Z."/>
            <person name="Lee J.H."/>
            <person name="Mock T."/>
            <person name="Rouze P."/>
            <person name="Simmons M.P."/>
            <person name="Aerts A.L."/>
            <person name="Allen A.E."/>
            <person name="Cuvelier M.L."/>
            <person name="Derelle E."/>
            <person name="Everett M.V."/>
            <person name="Foulon E."/>
            <person name="Grimwood J."/>
            <person name="Gundlach H."/>
            <person name="Henrissat B."/>
            <person name="Napoli C."/>
            <person name="McDonald S.M."/>
            <person name="Parker M.S."/>
            <person name="Rombauts S."/>
            <person name="Salamov A."/>
            <person name="Von Dassow P."/>
            <person name="Badger J.H."/>
            <person name="Coutinho P.M."/>
            <person name="Demir E."/>
            <person name="Dubchak I."/>
            <person name="Gentemann C."/>
            <person name="Eikrem W."/>
            <person name="Gready J.E."/>
            <person name="John U."/>
            <person name="Lanier W."/>
            <person name="Lindquist E.A."/>
            <person name="Lucas S."/>
            <person name="Mayer K.F."/>
            <person name="Moreau H."/>
            <person name="Not F."/>
            <person name="Otillar R."/>
            <person name="Panaud O."/>
            <person name="Pangilinan J."/>
            <person name="Paulsen I."/>
            <person name="Piegu B."/>
            <person name="Poliakov A."/>
            <person name="Robbens S."/>
            <person name="Schmutz J."/>
            <person name="Toulza E."/>
            <person name="Wyss T."/>
            <person name="Zelensky A."/>
            <person name="Zhou K."/>
            <person name="Armbrust E.V."/>
            <person name="Bhattacharya D."/>
            <person name="Goodenough U.W."/>
            <person name="Van de Peer Y."/>
            <person name="Grigoriev I.V."/>
        </authorList>
    </citation>
    <scope>NUCLEOTIDE SEQUENCE [LARGE SCALE GENOMIC DNA]</scope>
    <source>
        <strain evidence="7">RCC299 / NOUM17</strain>
    </source>
</reference>
<gene>
    <name evidence="4" type="primary">rps2</name>
</gene>
<dbReference type="Gene3D" id="1.10.287.610">
    <property type="entry name" value="Helix hairpin bin"/>
    <property type="match status" value="1"/>
</dbReference>
<dbReference type="GO" id="GO:0006412">
    <property type="term" value="P:translation"/>
    <property type="evidence" value="ECO:0007669"/>
    <property type="project" value="UniProtKB-UniRule"/>
</dbReference>
<keyword evidence="6" id="KW-0934">Plastid</keyword>
<proteinExistence type="inferred from homology"/>
<keyword evidence="3 4" id="KW-0687">Ribonucleoprotein</keyword>
<sequence length="215" mass="23879">MTKLEALLEAGVHFGHQVGRWNSKMAPYIHETKNGVHILDLVQTLDDLEKARPVLKRAKNVLFVGTRPQIAPIIETTAQKVNGHYVSTRWVGGLLTNWKTMSMCLQKLNRLDKQLSEDGKASGLSKKAILQLKKQRARLEKFFGGLRGLSELPDLVVIVGQPHEKNAVNECQRLGIPTITLLDSNCDPTMSTYGITANDDSTRSVEIILESLIAN</sequence>
<dbReference type="PROSITE" id="PS00963">
    <property type="entry name" value="RIBOSOMAL_S2_2"/>
    <property type="match status" value="1"/>
</dbReference>
<name>C1KR60_MICCC</name>
<comment type="subcellular location">
    <subcellularLocation>
        <location evidence="4">Plastid</location>
        <location evidence="4">Chloroplast</location>
    </subcellularLocation>
</comment>